<evidence type="ECO:0000313" key="3">
    <source>
        <dbReference type="Proteomes" id="UP000729402"/>
    </source>
</evidence>
<name>A0A8J5S7I9_ZIZPA</name>
<protein>
    <submittedName>
        <fullName evidence="2">Uncharacterized protein</fullName>
    </submittedName>
</protein>
<evidence type="ECO:0000256" key="1">
    <source>
        <dbReference type="SAM" id="MobiDB-lite"/>
    </source>
</evidence>
<keyword evidence="3" id="KW-1185">Reference proteome</keyword>
<accession>A0A8J5S7I9</accession>
<reference evidence="2" key="1">
    <citation type="journal article" date="2021" name="bioRxiv">
        <title>Whole Genome Assembly and Annotation of Northern Wild Rice, Zizania palustris L., Supports a Whole Genome Duplication in the Zizania Genus.</title>
        <authorList>
            <person name="Haas M."/>
            <person name="Kono T."/>
            <person name="Macchietto M."/>
            <person name="Millas R."/>
            <person name="McGilp L."/>
            <person name="Shao M."/>
            <person name="Duquette J."/>
            <person name="Hirsch C.N."/>
            <person name="Kimball J."/>
        </authorList>
    </citation>
    <scope>NUCLEOTIDE SEQUENCE</scope>
    <source>
        <tissue evidence="2">Fresh leaf tissue</tissue>
    </source>
</reference>
<sequence>MNSSLWQARVGIQEVHFMPFSPVDKRTAITYINSDEDVSRRVHAIINKFADRGLQLLAVARQRVPEGKYAPGGLWQFLVVLSLFDPPRHNSAENIRPCALPLPAMSPSPHHGHTLLPHTLPVPTTRTSSPTPQQHIAPCHHPPLHPQSPRALELALTSPRRDAQAVVDVRAASKNATAKAKAQRFASRRPTDGHTFY</sequence>
<feature type="region of interest" description="Disordered" evidence="1">
    <location>
        <begin position="173"/>
        <end position="197"/>
    </location>
</feature>
<dbReference type="AlphaFoldDB" id="A0A8J5S7I9"/>
<dbReference type="PANTHER" id="PTHR42861">
    <property type="entry name" value="CALCIUM-TRANSPORTING ATPASE"/>
    <property type="match status" value="1"/>
</dbReference>
<comment type="caution">
    <text evidence="2">The sequence shown here is derived from an EMBL/GenBank/DDBJ whole genome shotgun (WGS) entry which is preliminary data.</text>
</comment>
<dbReference type="Proteomes" id="UP000729402">
    <property type="component" value="Unassembled WGS sequence"/>
</dbReference>
<evidence type="ECO:0000313" key="2">
    <source>
        <dbReference type="EMBL" id="KAG8069845.1"/>
    </source>
</evidence>
<reference evidence="2" key="2">
    <citation type="submission" date="2021-02" db="EMBL/GenBank/DDBJ databases">
        <authorList>
            <person name="Kimball J.A."/>
            <person name="Haas M.W."/>
            <person name="Macchietto M."/>
            <person name="Kono T."/>
            <person name="Duquette J."/>
            <person name="Shao M."/>
        </authorList>
    </citation>
    <scope>NUCLEOTIDE SEQUENCE</scope>
    <source>
        <tissue evidence="2">Fresh leaf tissue</tissue>
    </source>
</reference>
<proteinExistence type="predicted"/>
<dbReference type="EMBL" id="JAAALK010000283">
    <property type="protein sequence ID" value="KAG8069845.1"/>
    <property type="molecule type" value="Genomic_DNA"/>
</dbReference>
<gene>
    <name evidence="2" type="ORF">GUJ93_ZPchr0006g40730</name>
</gene>
<dbReference type="OrthoDB" id="2929958at2759"/>
<organism evidence="2 3">
    <name type="scientific">Zizania palustris</name>
    <name type="common">Northern wild rice</name>
    <dbReference type="NCBI Taxonomy" id="103762"/>
    <lineage>
        <taxon>Eukaryota</taxon>
        <taxon>Viridiplantae</taxon>
        <taxon>Streptophyta</taxon>
        <taxon>Embryophyta</taxon>
        <taxon>Tracheophyta</taxon>
        <taxon>Spermatophyta</taxon>
        <taxon>Magnoliopsida</taxon>
        <taxon>Liliopsida</taxon>
        <taxon>Poales</taxon>
        <taxon>Poaceae</taxon>
        <taxon>BOP clade</taxon>
        <taxon>Oryzoideae</taxon>
        <taxon>Oryzeae</taxon>
        <taxon>Zizaniinae</taxon>
        <taxon>Zizania</taxon>
    </lineage>
</organism>